<keyword evidence="2" id="KW-1185">Reference proteome</keyword>
<name>A0A3A9YR88_9ACTN</name>
<dbReference type="GO" id="GO:0006313">
    <property type="term" value="P:DNA transposition"/>
    <property type="evidence" value="ECO:0007669"/>
    <property type="project" value="InterPro"/>
</dbReference>
<reference evidence="1 2" key="1">
    <citation type="journal article" date="2014" name="Int. J. Syst. Evol. Microbiol.">
        <title>Streptomyces hoynatensis sp. nov., isolated from deep marine sediment.</title>
        <authorList>
            <person name="Veyisoglu A."/>
            <person name="Sahin N."/>
        </authorList>
    </citation>
    <scope>NUCLEOTIDE SEQUENCE [LARGE SCALE GENOMIC DNA]</scope>
    <source>
        <strain evidence="1 2">KCTC 29097</strain>
    </source>
</reference>
<sequence length="37" mass="4196">MAPPSKYSPEFREEAVQLVLKSNRPISHTARELKVVS</sequence>
<dbReference type="EMBL" id="RBAL01000017">
    <property type="protein sequence ID" value="RKN38490.1"/>
    <property type="molecule type" value="Genomic_DNA"/>
</dbReference>
<proteinExistence type="predicted"/>
<dbReference type="InterPro" id="IPR002514">
    <property type="entry name" value="Transposase_8"/>
</dbReference>
<accession>A0A3A9YR88</accession>
<dbReference type="GO" id="GO:0004803">
    <property type="term" value="F:transposase activity"/>
    <property type="evidence" value="ECO:0007669"/>
    <property type="project" value="InterPro"/>
</dbReference>
<dbReference type="InterPro" id="IPR036388">
    <property type="entry name" value="WH-like_DNA-bd_sf"/>
</dbReference>
<protein>
    <recommendedName>
        <fullName evidence="3">Transposase</fullName>
    </recommendedName>
</protein>
<dbReference type="Pfam" id="PF01527">
    <property type="entry name" value="HTH_Tnp_1"/>
    <property type="match status" value="1"/>
</dbReference>
<gene>
    <name evidence="1" type="ORF">D7294_23700</name>
</gene>
<evidence type="ECO:0000313" key="1">
    <source>
        <dbReference type="EMBL" id="RKN38490.1"/>
    </source>
</evidence>
<dbReference type="AlphaFoldDB" id="A0A3A9YR88"/>
<dbReference type="Gene3D" id="1.10.10.10">
    <property type="entry name" value="Winged helix-like DNA-binding domain superfamily/Winged helix DNA-binding domain"/>
    <property type="match status" value="1"/>
</dbReference>
<dbReference type="RefSeq" id="WP_120683098.1">
    <property type="nucleotide sequence ID" value="NZ_RBAL01000017.1"/>
</dbReference>
<dbReference type="OrthoDB" id="52928at2"/>
<dbReference type="GO" id="GO:0003677">
    <property type="term" value="F:DNA binding"/>
    <property type="evidence" value="ECO:0007669"/>
    <property type="project" value="InterPro"/>
</dbReference>
<evidence type="ECO:0000313" key="2">
    <source>
        <dbReference type="Proteomes" id="UP000272474"/>
    </source>
</evidence>
<dbReference type="InterPro" id="IPR009057">
    <property type="entry name" value="Homeodomain-like_sf"/>
</dbReference>
<evidence type="ECO:0008006" key="3">
    <source>
        <dbReference type="Google" id="ProtNLM"/>
    </source>
</evidence>
<comment type="caution">
    <text evidence="1">The sequence shown here is derived from an EMBL/GenBank/DDBJ whole genome shotgun (WGS) entry which is preliminary data.</text>
</comment>
<organism evidence="1 2">
    <name type="scientific">Streptomyces hoynatensis</name>
    <dbReference type="NCBI Taxonomy" id="1141874"/>
    <lineage>
        <taxon>Bacteria</taxon>
        <taxon>Bacillati</taxon>
        <taxon>Actinomycetota</taxon>
        <taxon>Actinomycetes</taxon>
        <taxon>Kitasatosporales</taxon>
        <taxon>Streptomycetaceae</taxon>
        <taxon>Streptomyces</taxon>
    </lineage>
</organism>
<dbReference type="Proteomes" id="UP000272474">
    <property type="component" value="Unassembled WGS sequence"/>
</dbReference>
<dbReference type="SUPFAM" id="SSF46689">
    <property type="entry name" value="Homeodomain-like"/>
    <property type="match status" value="1"/>
</dbReference>